<organism evidence="4 7">
    <name type="scientific">Pseudomonas syringae pv. actinidiae</name>
    <dbReference type="NCBI Taxonomy" id="103796"/>
    <lineage>
        <taxon>Bacteria</taxon>
        <taxon>Pseudomonadati</taxon>
        <taxon>Pseudomonadota</taxon>
        <taxon>Gammaproteobacteria</taxon>
        <taxon>Pseudomonadales</taxon>
        <taxon>Pseudomonadaceae</taxon>
        <taxon>Pseudomonas</taxon>
        <taxon>Pseudomonas syringae</taxon>
    </lineage>
</organism>
<evidence type="ECO:0000313" key="6">
    <source>
        <dbReference type="Proteomes" id="UP000247480"/>
    </source>
</evidence>
<feature type="chain" id="PRO_5042679350" evidence="1">
    <location>
        <begin position="21"/>
        <end position="98"/>
    </location>
</feature>
<dbReference type="EMBL" id="BGJZ01000305">
    <property type="protein sequence ID" value="GBH12347.1"/>
    <property type="molecule type" value="Genomic_DNA"/>
</dbReference>
<protein>
    <submittedName>
        <fullName evidence="4">Multidrug efflux pump subunit AcrB</fullName>
    </submittedName>
</protein>
<dbReference type="EMBL" id="CP024712">
    <property type="protein sequence ID" value="ATV19532.1"/>
    <property type="molecule type" value="Genomic_DNA"/>
</dbReference>
<evidence type="ECO:0000313" key="2">
    <source>
        <dbReference type="EMBL" id="ATV19532.1"/>
    </source>
</evidence>
<evidence type="ECO:0000313" key="3">
    <source>
        <dbReference type="EMBL" id="GBH12347.1"/>
    </source>
</evidence>
<reference evidence="3 6" key="2">
    <citation type="submission" date="2018-04" db="EMBL/GenBank/DDBJ databases">
        <title>Draft genome sequence of Pseudomonas syringae pv. actinidiae biovar 1 strains isolated from kiwifruit in Kagawa prefecture.</title>
        <authorList>
            <person name="Tabuchi M."/>
            <person name="Saito M."/>
            <person name="Fujiwara S."/>
            <person name="Sasa N."/>
            <person name="Akimitsu K."/>
            <person name="Gomi K."/>
            <person name="Konishi-Sugita S."/>
            <person name="Hamano K."/>
            <person name="Kataoka I."/>
        </authorList>
    </citation>
    <scope>NUCLEOTIDE SEQUENCE [LARGE SCALE GENOMIC DNA]</scope>
    <source>
        <strain evidence="3 6">MAFF212206</strain>
    </source>
</reference>
<dbReference type="Proteomes" id="UP000248291">
    <property type="component" value="Unassembled WGS sequence"/>
</dbReference>
<dbReference type="AlphaFoldDB" id="A0A0K8M2X5"/>
<evidence type="ECO:0000313" key="5">
    <source>
        <dbReference type="Proteomes" id="UP000230024"/>
    </source>
</evidence>
<name>A0A0K8M2X5_PSESF</name>
<reference evidence="2 5" key="1">
    <citation type="submission" date="2017-11" db="EMBL/GenBank/DDBJ databases">
        <title>Complete DNA Sequence of Pseudomonas syringae pv. actinidiae, biovar 5 (Psa5).</title>
        <authorList>
            <person name="Butler M."/>
            <person name="Taiaroa G."/>
            <person name="Sumpter N."/>
            <person name="Poulter R."/>
        </authorList>
    </citation>
    <scope>NUCLEOTIDE SEQUENCE [LARGE SCALE GENOMIC DNA]</scope>
    <source>
        <strain evidence="2 5">MAFF212063</strain>
    </source>
</reference>
<keyword evidence="1" id="KW-0732">Signal</keyword>
<feature type="signal peptide" evidence="1">
    <location>
        <begin position="1"/>
        <end position="20"/>
    </location>
</feature>
<reference evidence="4 7" key="3">
    <citation type="submission" date="2018-04" db="EMBL/GenBank/DDBJ databases">
        <title>Draft genome sequence of Pseudomonas syringae pv. actinidiae biovar 3 strains isolated from kiwifruit in Kagawa prefecture.</title>
        <authorList>
            <person name="Tabuchi M."/>
            <person name="Saito M."/>
            <person name="Fujiwara S."/>
            <person name="Sasa N."/>
            <person name="Akimitsu K."/>
            <person name="Gomi K."/>
            <person name="Konishi-Sugita S."/>
            <person name="Hamano K."/>
            <person name="Kataoka I."/>
        </authorList>
    </citation>
    <scope>NUCLEOTIDE SEQUENCE [LARGE SCALE GENOMIC DNA]</scope>
    <source>
        <strain evidence="4 7">MAFF212211</strain>
    </source>
</reference>
<accession>A0A0K8M2X5</accession>
<dbReference type="Proteomes" id="UP000247480">
    <property type="component" value="Unassembled WGS sequence"/>
</dbReference>
<evidence type="ECO:0000313" key="7">
    <source>
        <dbReference type="Proteomes" id="UP000248291"/>
    </source>
</evidence>
<dbReference type="RefSeq" id="WP_003375803.1">
    <property type="nucleotide sequence ID" value="NZ_AP019411.1"/>
</dbReference>
<gene>
    <name evidence="2" type="ORF">CT122_24030</name>
    <name evidence="3" type="ORF">KPSA1_05812</name>
    <name evidence="4" type="ORF">KPSA3_01735</name>
</gene>
<evidence type="ECO:0000256" key="1">
    <source>
        <dbReference type="SAM" id="SignalP"/>
    </source>
</evidence>
<proteinExistence type="predicted"/>
<dbReference type="Proteomes" id="UP000230024">
    <property type="component" value="Chromosome"/>
</dbReference>
<dbReference type="EMBL" id="BGKA01000065">
    <property type="protein sequence ID" value="GBH15803.1"/>
    <property type="molecule type" value="Genomic_DNA"/>
</dbReference>
<sequence>MTRAVLLVLLILAVAWLAQSGESDEMHCPDKDANFFADSINAYFDKHPPKAGNTVTVVDGARYDNHTHWWIVPVDVGQDKLQALLSCDGHLELSGRNG</sequence>
<evidence type="ECO:0000313" key="4">
    <source>
        <dbReference type="EMBL" id="GBH15803.1"/>
    </source>
</evidence>